<keyword evidence="1" id="KW-0472">Membrane</keyword>
<evidence type="ECO:0000256" key="1">
    <source>
        <dbReference type="SAM" id="Phobius"/>
    </source>
</evidence>
<evidence type="ECO:0000313" key="2">
    <source>
        <dbReference type="EMBL" id="MCZ0703710.1"/>
    </source>
</evidence>
<protein>
    <submittedName>
        <fullName evidence="2">Uncharacterized protein</fullName>
    </submittedName>
</protein>
<feature type="transmembrane region" description="Helical" evidence="1">
    <location>
        <begin position="185"/>
        <end position="203"/>
    </location>
</feature>
<feature type="transmembrane region" description="Helical" evidence="1">
    <location>
        <begin position="150"/>
        <end position="173"/>
    </location>
</feature>
<organism evidence="2 3">
    <name type="scientific">Natronobacillus azotifigens</name>
    <dbReference type="NCBI Taxonomy" id="472978"/>
    <lineage>
        <taxon>Bacteria</taxon>
        <taxon>Bacillati</taxon>
        <taxon>Bacillota</taxon>
        <taxon>Bacilli</taxon>
        <taxon>Bacillales</taxon>
        <taxon>Bacillaceae</taxon>
        <taxon>Natronobacillus</taxon>
    </lineage>
</organism>
<feature type="transmembrane region" description="Helical" evidence="1">
    <location>
        <begin position="87"/>
        <end position="104"/>
    </location>
</feature>
<keyword evidence="1" id="KW-1133">Transmembrane helix</keyword>
<evidence type="ECO:0000313" key="3">
    <source>
        <dbReference type="Proteomes" id="UP001084197"/>
    </source>
</evidence>
<gene>
    <name evidence="2" type="ORF">OWO01_10805</name>
</gene>
<feature type="transmembrane region" description="Helical" evidence="1">
    <location>
        <begin position="110"/>
        <end position="129"/>
    </location>
</feature>
<dbReference type="Proteomes" id="UP001084197">
    <property type="component" value="Unassembled WGS sequence"/>
</dbReference>
<keyword evidence="1" id="KW-0812">Transmembrane</keyword>
<feature type="transmembrane region" description="Helical" evidence="1">
    <location>
        <begin position="241"/>
        <end position="260"/>
    </location>
</feature>
<dbReference type="RefSeq" id="WP_268780475.1">
    <property type="nucleotide sequence ID" value="NZ_JAPRAT010000021.1"/>
</dbReference>
<reference evidence="2" key="1">
    <citation type="submission" date="2022-11" db="EMBL/GenBank/DDBJ databases">
        <title>WGS of Natronobacillus azotifigens 24KS-1, an anaerobic diazotrophic haloalkaliphile from soda-rich habitats.</title>
        <authorList>
            <person name="Sorokin D.Y."/>
            <person name="Merkel A.Y."/>
        </authorList>
    </citation>
    <scope>NUCLEOTIDE SEQUENCE</scope>
    <source>
        <strain evidence="2">24KS-1</strain>
    </source>
</reference>
<feature type="transmembrane region" description="Helical" evidence="1">
    <location>
        <begin position="210"/>
        <end position="229"/>
    </location>
</feature>
<name>A0A9J6REA2_9BACI</name>
<sequence>MNRFNQTDETDIDELDDSFDEKEYEALEQELTHYLVKFPDENKIDATVDTLRQYVPDRTTKSVSIRERSFALIKRAKTEVTIVSKTYWIASTFLFFIGYLIANQTNTDPILTLIFLAPLPFIFGLSEVFKGREHGLFEMELACKFSAHEIILSRLFLIGIYNLTLNTVLTLVLSPVTGKPLIEMILTWFTPFTFFVAIGLWLSMKFKGQIFVTTLLSLWLVFIVIFVINNHWMVAFLNIHYILHLVFLTAGFLLVGLQLIQFTKKYQTFEGGTRVEINY</sequence>
<dbReference type="EMBL" id="JAPRAT010000021">
    <property type="protein sequence ID" value="MCZ0703710.1"/>
    <property type="molecule type" value="Genomic_DNA"/>
</dbReference>
<accession>A0A9J6REA2</accession>
<proteinExistence type="predicted"/>
<keyword evidence="3" id="KW-1185">Reference proteome</keyword>
<dbReference type="AlphaFoldDB" id="A0A9J6REA2"/>
<comment type="caution">
    <text evidence="2">The sequence shown here is derived from an EMBL/GenBank/DDBJ whole genome shotgun (WGS) entry which is preliminary data.</text>
</comment>